<dbReference type="SMART" id="SM00584">
    <property type="entry name" value="TLDc"/>
    <property type="match status" value="1"/>
</dbReference>
<dbReference type="AlphaFoldDB" id="A0A061BAX0"/>
<evidence type="ECO:0000259" key="6">
    <source>
        <dbReference type="PROSITE" id="PS51886"/>
    </source>
</evidence>
<dbReference type="GO" id="GO:0005634">
    <property type="term" value="C:nucleus"/>
    <property type="evidence" value="ECO:0007669"/>
    <property type="project" value="TreeGrafter"/>
</dbReference>
<dbReference type="PROSITE" id="PS51886">
    <property type="entry name" value="TLDC"/>
    <property type="match status" value="1"/>
</dbReference>
<evidence type="ECO:0000256" key="3">
    <source>
        <dbReference type="ARBA" id="ARBA00006731"/>
    </source>
</evidence>
<sequence length="580" mass="64492">MGQSTSGEQQSFQRTVTNDELSKLFAQQCARGLQPIELISLRTNLERIGKGFKSTNIEDDIISETEFQSLLSVTEDLPHLRHIIYSMVTSLAQFPLLGHSTQPLTSQGLLKALCLLSKDRCSKIFNGNVDYLKLIFIALSVQSSKASPPAVDDTQTVKYQKPGVISWSELPIVKTFDGLNIDSLSVPADELLDIIAVLLACSRLKEVESLKKYSHKLSKLDEYKKNALPILKSMSPNITSSNLQSSSISLAQFRHTIETVAPNLLAPLSCLLESLLYTSDVQDTTEDHDEIHGQGTLDEPHHSRIINPYTISQLSTYFSSQLVFSNIRKLYIGRDSGFSMRSFESKVFKWNAPSIVLLKGSRITKNKSSSNPRYRKFEEQFPRLPASSPAVANSSTNDETIIYGIYVDQPWRVSNKETFGTSQTVIFQLAPVQRVFTTAMTAKHFLYFSTLGGGIGVGSALPTIKGNNELVRYNPGNVSLTIDSSLEFAVFRNLGIGGEFRSLSGGVSDEDTYEDRFMLSDVEVWGCGGEKELEEQNKRWEWEQAEAKRRQQINLKSMGEDRALLEMAGLVGQHQSGGSI</sequence>
<dbReference type="PANTHER" id="PTHR23354:SF130">
    <property type="entry name" value="RESTRICTION OF TELOMERE CAPPING PROTEIN 5"/>
    <property type="match status" value="1"/>
</dbReference>
<evidence type="ECO:0000256" key="5">
    <source>
        <dbReference type="ARBA" id="ARBA00022490"/>
    </source>
</evidence>
<evidence type="ECO:0000313" key="7">
    <source>
        <dbReference type="EMBL" id="CDR46514.1"/>
    </source>
</evidence>
<reference evidence="7" key="1">
    <citation type="journal article" date="2014" name="Genome Announc.">
        <title>Genome sequence of the yeast Cyberlindnera fabianii (Hansenula fabianii).</title>
        <authorList>
            <person name="Freel K.C."/>
            <person name="Sarilar V."/>
            <person name="Neuveglise C."/>
            <person name="Devillers H."/>
            <person name="Friedrich A."/>
            <person name="Schacherer J."/>
        </authorList>
    </citation>
    <scope>NUCLEOTIDE SEQUENCE</scope>
    <source>
        <strain evidence="7">YJS4271</strain>
    </source>
</reference>
<evidence type="ECO:0000256" key="4">
    <source>
        <dbReference type="ARBA" id="ARBA00015163"/>
    </source>
</evidence>
<dbReference type="VEuPathDB" id="FungiDB:BON22_4244"/>
<evidence type="ECO:0000256" key="2">
    <source>
        <dbReference type="ARBA" id="ARBA00004496"/>
    </source>
</evidence>
<name>A0A061BAX0_CYBFA</name>
<dbReference type="PANTHER" id="PTHR23354">
    <property type="entry name" value="NUCLEOLAR PROTEIN 7/ESTROGEN RECEPTOR COACTIVATOR-RELATED"/>
    <property type="match status" value="1"/>
</dbReference>
<dbReference type="Pfam" id="PF07534">
    <property type="entry name" value="TLD"/>
    <property type="match status" value="1"/>
</dbReference>
<comment type="subcellular location">
    <subcellularLocation>
        <location evidence="2">Cytoplasm</location>
    </subcellularLocation>
</comment>
<dbReference type="GO" id="GO:0005737">
    <property type="term" value="C:cytoplasm"/>
    <property type="evidence" value="ECO:0007669"/>
    <property type="project" value="UniProtKB-SubCell"/>
</dbReference>
<dbReference type="OrthoDB" id="289228at2759"/>
<keyword evidence="5" id="KW-0963">Cytoplasm</keyword>
<proteinExistence type="inferred from homology"/>
<evidence type="ECO:0000256" key="1">
    <source>
        <dbReference type="ARBA" id="ARBA00002738"/>
    </source>
</evidence>
<dbReference type="PhylomeDB" id="A0A061BAX0"/>
<feature type="domain" description="TLDc" evidence="6">
    <location>
        <begin position="304"/>
        <end position="528"/>
    </location>
</feature>
<comment type="similarity">
    <text evidence="3">Belongs to the RTC5 family.</text>
</comment>
<dbReference type="InterPro" id="IPR006571">
    <property type="entry name" value="TLDc_dom"/>
</dbReference>
<protein>
    <recommendedName>
        <fullName evidence="4">Restriction of telomere capping protein 5</fullName>
    </recommendedName>
</protein>
<organism evidence="7">
    <name type="scientific">Cyberlindnera fabianii</name>
    <name type="common">Yeast</name>
    <name type="synonym">Hansenula fabianii</name>
    <dbReference type="NCBI Taxonomy" id="36022"/>
    <lineage>
        <taxon>Eukaryota</taxon>
        <taxon>Fungi</taxon>
        <taxon>Dikarya</taxon>
        <taxon>Ascomycota</taxon>
        <taxon>Saccharomycotina</taxon>
        <taxon>Saccharomycetes</taxon>
        <taxon>Phaffomycetales</taxon>
        <taxon>Phaffomycetaceae</taxon>
        <taxon>Cyberlindnera</taxon>
    </lineage>
</organism>
<dbReference type="EMBL" id="LK052908">
    <property type="protein sequence ID" value="CDR46514.1"/>
    <property type="molecule type" value="Genomic_DNA"/>
</dbReference>
<comment type="function">
    <text evidence="1">May be involved in a process influencing telomere capping.</text>
</comment>
<accession>A0A061BAX0</accession>
<dbReference type="GO" id="GO:0006979">
    <property type="term" value="P:response to oxidative stress"/>
    <property type="evidence" value="ECO:0007669"/>
    <property type="project" value="TreeGrafter"/>
</dbReference>
<gene>
    <name evidence="7" type="ORF">CYFA0S_23e01772g</name>
</gene>